<dbReference type="Proteomes" id="UP000682892">
    <property type="component" value="Chromosome 3"/>
</dbReference>
<keyword evidence="6" id="KW-0378">Hydrolase</keyword>
<dbReference type="PANTHER" id="PTHR24276:SF97">
    <property type="entry name" value="GH13245P2-RELATED"/>
    <property type="match status" value="1"/>
</dbReference>
<dbReference type="PaxDb" id="7159-AAEL017520-PA"/>
<dbReference type="InterPro" id="IPR033116">
    <property type="entry name" value="TRYPSIN_SER"/>
</dbReference>
<dbReference type="SMART" id="SM00020">
    <property type="entry name" value="Tryp_SPc"/>
    <property type="match status" value="1"/>
</dbReference>
<reference evidence="13" key="1">
    <citation type="submission" date="2005-10" db="EMBL/GenBank/DDBJ databases">
        <authorList>
            <person name="Loftus B.J."/>
            <person name="Nene V.M."/>
            <person name="Hannick L.I."/>
            <person name="Bidwell S."/>
            <person name="Haas B."/>
            <person name="Amedeo P."/>
            <person name="Orvis J."/>
            <person name="Wortman J.R."/>
            <person name="White O.R."/>
            <person name="Salzberg S."/>
            <person name="Shumway M."/>
            <person name="Koo H."/>
            <person name="Zhao Y."/>
            <person name="Holmes M."/>
            <person name="Miller J."/>
            <person name="Schatz M."/>
            <person name="Pop M."/>
            <person name="Pai G."/>
            <person name="Utterback T."/>
            <person name="Rogers Y.-H."/>
            <person name="Kravitz S."/>
            <person name="Fraser C.M."/>
        </authorList>
    </citation>
    <scope>NUCLEOTIDE SEQUENCE</scope>
    <source>
        <strain evidence="13">Liverpool</strain>
    </source>
</reference>
<keyword evidence="4 11" id="KW-0732">Signal</keyword>
<evidence type="ECO:0000256" key="2">
    <source>
        <dbReference type="ARBA" id="ARBA00022525"/>
    </source>
</evidence>
<dbReference type="InterPro" id="IPR009003">
    <property type="entry name" value="Peptidase_S1_PA"/>
</dbReference>
<keyword evidence="7" id="KW-0720">Serine protease</keyword>
<dbReference type="VEuPathDB" id="VectorBase:AAEL013712"/>
<reference evidence="13" key="3">
    <citation type="submission" date="2012-09" db="EMBL/GenBank/DDBJ databases">
        <authorList>
            <consortium name="VectorBase"/>
        </authorList>
    </citation>
    <scope>NUCLEOTIDE SEQUENCE</scope>
    <source>
        <strain evidence="13">Liverpool</strain>
    </source>
</reference>
<evidence type="ECO:0000256" key="5">
    <source>
        <dbReference type="ARBA" id="ARBA00022757"/>
    </source>
</evidence>
<dbReference type="PROSITE" id="PS00135">
    <property type="entry name" value="TRYPSIN_SER"/>
    <property type="match status" value="1"/>
</dbReference>
<keyword evidence="3" id="KW-0645">Protease</keyword>
<sequence>MIRIALLFIGTCFICTLGASTDGLHPLRPWWNALRSSGRVVGGFEVPVEQVPFQVSLSSDNFNHICGGSLLSERWLMTTGHCAHPDNTHLRAGVVLRIPAESNDVLRAAYVPAVSQEECSDFYVIYVGVTDRMVCAGFKEGGKDACQGDSGGPLVDGNTLVGVVSWGKGCAEAGYPGVYARVAAVRDWVSEVSGL</sequence>
<dbReference type="AlphaFoldDB" id="J9HTS3"/>
<dbReference type="InterPro" id="IPR001254">
    <property type="entry name" value="Trypsin_dom"/>
</dbReference>
<keyword evidence="2" id="KW-0964">Secreted</keyword>
<dbReference type="GO" id="GO:0004252">
    <property type="term" value="F:serine-type endopeptidase activity"/>
    <property type="evidence" value="ECO:0007669"/>
    <property type="project" value="InterPro"/>
</dbReference>
<feature type="chain" id="PRO_5014305616" evidence="11">
    <location>
        <begin position="19"/>
        <end position="195"/>
    </location>
</feature>
<keyword evidence="8" id="KW-0865">Zymogen</keyword>
<evidence type="ECO:0000256" key="11">
    <source>
        <dbReference type="SAM" id="SignalP"/>
    </source>
</evidence>
<dbReference type="EMBL" id="CH478086">
    <property type="protein sequence ID" value="EJY58048.1"/>
    <property type="molecule type" value="Genomic_DNA"/>
</dbReference>
<comment type="similarity">
    <text evidence="10">Belongs to the peptidase S1 family. CLIP subfamily.</text>
</comment>
<evidence type="ECO:0000259" key="12">
    <source>
        <dbReference type="PROSITE" id="PS50240"/>
    </source>
</evidence>
<dbReference type="FunFam" id="2.40.10.10:FF:000002">
    <property type="entry name" value="Transmembrane protease serine"/>
    <property type="match status" value="1"/>
</dbReference>
<evidence type="ECO:0000256" key="7">
    <source>
        <dbReference type="ARBA" id="ARBA00022825"/>
    </source>
</evidence>
<dbReference type="SUPFAM" id="SSF50494">
    <property type="entry name" value="Trypsin-like serine proteases"/>
    <property type="match status" value="1"/>
</dbReference>
<dbReference type="InterPro" id="IPR043504">
    <property type="entry name" value="Peptidase_S1_PA_chymotrypsin"/>
</dbReference>
<evidence type="ECO:0000256" key="3">
    <source>
        <dbReference type="ARBA" id="ARBA00022670"/>
    </source>
</evidence>
<dbReference type="InterPro" id="IPR050430">
    <property type="entry name" value="Peptidase_S1"/>
</dbReference>
<dbReference type="eggNOG" id="KOG3627">
    <property type="taxonomic scope" value="Eukaryota"/>
</dbReference>
<protein>
    <submittedName>
        <fullName evidence="13">AAEL017520-PA</fullName>
    </submittedName>
</protein>
<name>J9HTS3_AEDAE</name>
<dbReference type="CDD" id="cd00190">
    <property type="entry name" value="Tryp_SPc"/>
    <property type="match status" value="1"/>
</dbReference>
<evidence type="ECO:0000256" key="9">
    <source>
        <dbReference type="ARBA" id="ARBA00023157"/>
    </source>
</evidence>
<evidence type="ECO:0000256" key="6">
    <source>
        <dbReference type="ARBA" id="ARBA00022801"/>
    </source>
</evidence>
<dbReference type="PhylomeDB" id="J9HTS3"/>
<dbReference type="GO" id="GO:0006508">
    <property type="term" value="P:proteolysis"/>
    <property type="evidence" value="ECO:0007669"/>
    <property type="project" value="UniProtKB-KW"/>
</dbReference>
<dbReference type="HOGENOM" id="CLU_006842_7_1_1"/>
<evidence type="ECO:0000256" key="8">
    <source>
        <dbReference type="ARBA" id="ARBA00023145"/>
    </source>
</evidence>
<comment type="subcellular location">
    <subcellularLocation>
        <location evidence="1">Secreted</location>
    </subcellularLocation>
</comment>
<evidence type="ECO:0000256" key="1">
    <source>
        <dbReference type="ARBA" id="ARBA00004613"/>
    </source>
</evidence>
<feature type="signal peptide" evidence="11">
    <location>
        <begin position="1"/>
        <end position="18"/>
    </location>
</feature>
<accession>J9HTS3</accession>
<evidence type="ECO:0000256" key="10">
    <source>
        <dbReference type="ARBA" id="ARBA00024195"/>
    </source>
</evidence>
<evidence type="ECO:0000256" key="4">
    <source>
        <dbReference type="ARBA" id="ARBA00022729"/>
    </source>
</evidence>
<keyword evidence="5" id="KW-0222">Digestion</keyword>
<dbReference type="PANTHER" id="PTHR24276">
    <property type="entry name" value="POLYSERASE-RELATED"/>
    <property type="match status" value="1"/>
</dbReference>
<dbReference type="Pfam" id="PF00089">
    <property type="entry name" value="Trypsin"/>
    <property type="match status" value="2"/>
</dbReference>
<reference evidence="13" key="2">
    <citation type="journal article" date="2007" name="Science">
        <title>Genome sequence of Aedes aegypti, a major arbovirus vector.</title>
        <authorList>
            <person name="Nene V."/>
            <person name="Wortman J.R."/>
            <person name="Lawson D."/>
            <person name="Haas B."/>
            <person name="Kodira C."/>
            <person name="Tu Z.J."/>
            <person name="Loftus B."/>
            <person name="Xi Z."/>
            <person name="Megy K."/>
            <person name="Grabherr M."/>
            <person name="Ren Q."/>
            <person name="Zdobnov E.M."/>
            <person name="Lobo N.F."/>
            <person name="Campbell K.S."/>
            <person name="Brown S.E."/>
            <person name="Bonaldo M.F."/>
            <person name="Zhu J."/>
            <person name="Sinkins S.P."/>
            <person name="Hogenkamp D.G."/>
            <person name="Amedeo P."/>
            <person name="Arensburger P."/>
            <person name="Atkinson P.W."/>
            <person name="Bidwell S."/>
            <person name="Biedler J."/>
            <person name="Birney E."/>
            <person name="Bruggner R.V."/>
            <person name="Costas J."/>
            <person name="Coy M.R."/>
            <person name="Crabtree J."/>
            <person name="Crawford M."/>
            <person name="Debruyn B."/>
            <person name="Decaprio D."/>
            <person name="Eiglmeier K."/>
            <person name="Eisenstadt E."/>
            <person name="El-Dorry H."/>
            <person name="Gelbart W.M."/>
            <person name="Gomes S.L."/>
            <person name="Hammond M."/>
            <person name="Hannick L.I."/>
            <person name="Hogan J.R."/>
            <person name="Holmes M.H."/>
            <person name="Jaffe D."/>
            <person name="Johnston J.S."/>
            <person name="Kennedy R.C."/>
            <person name="Koo H."/>
            <person name="Kravitz S."/>
            <person name="Kriventseva E.V."/>
            <person name="Kulp D."/>
            <person name="Labutti K."/>
            <person name="Lee E."/>
            <person name="Li S."/>
            <person name="Lovin D.D."/>
            <person name="Mao C."/>
            <person name="Mauceli E."/>
            <person name="Menck C.F."/>
            <person name="Miller J.R."/>
            <person name="Montgomery P."/>
            <person name="Mori A."/>
            <person name="Nascimento A.L."/>
            <person name="Naveira H.F."/>
            <person name="Nusbaum C."/>
            <person name="O'leary S."/>
            <person name="Orvis J."/>
            <person name="Pertea M."/>
            <person name="Quesneville H."/>
            <person name="Reidenbach K.R."/>
            <person name="Rogers Y.H."/>
            <person name="Roth C.W."/>
            <person name="Schneider J.R."/>
            <person name="Schatz M."/>
            <person name="Shumway M."/>
            <person name="Stanke M."/>
            <person name="Stinson E.O."/>
            <person name="Tubio J.M."/>
            <person name="Vanzee J.P."/>
            <person name="Verjovski-Almeida S."/>
            <person name="Werner D."/>
            <person name="White O."/>
            <person name="Wyder S."/>
            <person name="Zeng Q."/>
            <person name="Zhao Q."/>
            <person name="Zhao Y."/>
            <person name="Hill C.A."/>
            <person name="Raikhel A.S."/>
            <person name="Soares M.B."/>
            <person name="Knudson D.L."/>
            <person name="Lee N.H."/>
            <person name="Galagan J."/>
            <person name="Salzberg S.L."/>
            <person name="Paulsen I.T."/>
            <person name="Dimopoulos G."/>
            <person name="Collins F.H."/>
            <person name="Birren B."/>
            <person name="Fraser-Liggett C.M."/>
            <person name="Severson D.W."/>
        </authorList>
    </citation>
    <scope>NUCLEOTIDE SEQUENCE [LARGE SCALE GENOMIC DNA]</scope>
    <source>
        <strain evidence="13">Liverpool</strain>
    </source>
</reference>
<evidence type="ECO:0000313" key="14">
    <source>
        <dbReference type="Proteomes" id="UP000682892"/>
    </source>
</evidence>
<dbReference type="PROSITE" id="PS50240">
    <property type="entry name" value="TRYPSIN_DOM"/>
    <property type="match status" value="1"/>
</dbReference>
<dbReference type="GO" id="GO:0007586">
    <property type="term" value="P:digestion"/>
    <property type="evidence" value="ECO:0007669"/>
    <property type="project" value="UniProtKB-KW"/>
</dbReference>
<evidence type="ECO:0000313" key="13">
    <source>
        <dbReference type="EMBL" id="EJY58048.1"/>
    </source>
</evidence>
<organism evidence="13 14">
    <name type="scientific">Aedes aegypti</name>
    <name type="common">Yellowfever mosquito</name>
    <name type="synonym">Culex aegypti</name>
    <dbReference type="NCBI Taxonomy" id="7159"/>
    <lineage>
        <taxon>Eukaryota</taxon>
        <taxon>Metazoa</taxon>
        <taxon>Ecdysozoa</taxon>
        <taxon>Arthropoda</taxon>
        <taxon>Hexapoda</taxon>
        <taxon>Insecta</taxon>
        <taxon>Pterygota</taxon>
        <taxon>Neoptera</taxon>
        <taxon>Endopterygota</taxon>
        <taxon>Diptera</taxon>
        <taxon>Nematocera</taxon>
        <taxon>Culicoidea</taxon>
        <taxon>Culicidae</taxon>
        <taxon>Culicinae</taxon>
        <taxon>Aedini</taxon>
        <taxon>Aedes</taxon>
        <taxon>Stegomyia</taxon>
    </lineage>
</organism>
<gene>
    <name evidence="13" type="ORF">AaeL_AAEL017520</name>
</gene>
<dbReference type="STRING" id="7159.J9HTS3"/>
<dbReference type="Gene3D" id="2.40.10.10">
    <property type="entry name" value="Trypsin-like serine proteases"/>
    <property type="match status" value="2"/>
</dbReference>
<proteinExistence type="inferred from homology"/>
<keyword evidence="9" id="KW-1015">Disulfide bond</keyword>
<feature type="domain" description="Peptidase S1" evidence="12">
    <location>
        <begin position="40"/>
        <end position="194"/>
    </location>
</feature>